<dbReference type="SUPFAM" id="SSF53092">
    <property type="entry name" value="Creatinase/prolidase N-terminal domain"/>
    <property type="match status" value="1"/>
</dbReference>
<dbReference type="InterPro" id="IPR000994">
    <property type="entry name" value="Pept_M24"/>
</dbReference>
<dbReference type="PANTHER" id="PTHR46112">
    <property type="entry name" value="AMINOPEPTIDASE"/>
    <property type="match status" value="1"/>
</dbReference>
<dbReference type="InterPro" id="IPR036005">
    <property type="entry name" value="Creatinase/aminopeptidase-like"/>
</dbReference>
<dbReference type="AlphaFoldDB" id="A0A1I3PXZ1"/>
<dbReference type="Proteomes" id="UP000199518">
    <property type="component" value="Unassembled WGS sequence"/>
</dbReference>
<dbReference type="InterPro" id="IPR029149">
    <property type="entry name" value="Creatin/AminoP/Spt16_N"/>
</dbReference>
<dbReference type="EMBL" id="FOQD01000017">
    <property type="protein sequence ID" value="SFJ26255.1"/>
    <property type="molecule type" value="Genomic_DNA"/>
</dbReference>
<evidence type="ECO:0000259" key="1">
    <source>
        <dbReference type="Pfam" id="PF00557"/>
    </source>
</evidence>
<keyword evidence="4" id="KW-1185">Reference proteome</keyword>
<organism evidence="3 4">
    <name type="scientific">Planctomicrobium piriforme</name>
    <dbReference type="NCBI Taxonomy" id="1576369"/>
    <lineage>
        <taxon>Bacteria</taxon>
        <taxon>Pseudomonadati</taxon>
        <taxon>Planctomycetota</taxon>
        <taxon>Planctomycetia</taxon>
        <taxon>Planctomycetales</taxon>
        <taxon>Planctomycetaceae</taxon>
        <taxon>Planctomicrobium</taxon>
    </lineage>
</organism>
<proteinExistence type="predicted"/>
<dbReference type="Pfam" id="PF00557">
    <property type="entry name" value="Peptidase_M24"/>
    <property type="match status" value="1"/>
</dbReference>
<dbReference type="PANTHER" id="PTHR46112:SF2">
    <property type="entry name" value="XAA-PRO AMINOPEPTIDASE P-RELATED"/>
    <property type="match status" value="1"/>
</dbReference>
<evidence type="ECO:0000313" key="3">
    <source>
        <dbReference type="EMBL" id="SFJ26255.1"/>
    </source>
</evidence>
<feature type="domain" description="Creatinase N-terminal" evidence="2">
    <location>
        <begin position="76"/>
        <end position="211"/>
    </location>
</feature>
<evidence type="ECO:0000313" key="4">
    <source>
        <dbReference type="Proteomes" id="UP000199518"/>
    </source>
</evidence>
<accession>A0A1I3PXZ1</accession>
<gene>
    <name evidence="3" type="ORF">SAMN05421753_11770</name>
</gene>
<name>A0A1I3PXZ1_9PLAN</name>
<dbReference type="SUPFAM" id="SSF55920">
    <property type="entry name" value="Creatinase/aminopeptidase"/>
    <property type="match status" value="1"/>
</dbReference>
<protein>
    <submittedName>
        <fullName evidence="3">Xaa-Pro dipeptidase</fullName>
    </submittedName>
</protein>
<reference evidence="4" key="1">
    <citation type="submission" date="2016-10" db="EMBL/GenBank/DDBJ databases">
        <authorList>
            <person name="Varghese N."/>
            <person name="Submissions S."/>
        </authorList>
    </citation>
    <scope>NUCLEOTIDE SEQUENCE [LARGE SCALE GENOMIC DNA]</scope>
    <source>
        <strain evidence="4">DSM 26348</strain>
    </source>
</reference>
<dbReference type="Pfam" id="PF01321">
    <property type="entry name" value="Creatinase_N"/>
    <property type="match status" value="1"/>
</dbReference>
<evidence type="ECO:0000259" key="2">
    <source>
        <dbReference type="Pfam" id="PF01321"/>
    </source>
</evidence>
<dbReference type="Gene3D" id="3.90.230.10">
    <property type="entry name" value="Creatinase/methionine aminopeptidase superfamily"/>
    <property type="match status" value="1"/>
</dbReference>
<dbReference type="CDD" id="cd01066">
    <property type="entry name" value="APP_MetAP"/>
    <property type="match status" value="1"/>
</dbReference>
<dbReference type="STRING" id="1576369.SAMN05421753_11770"/>
<dbReference type="Gene3D" id="3.40.350.10">
    <property type="entry name" value="Creatinase/prolidase N-terminal domain"/>
    <property type="match status" value="1"/>
</dbReference>
<feature type="domain" description="Peptidase M24" evidence="1">
    <location>
        <begin position="220"/>
        <end position="420"/>
    </location>
</feature>
<dbReference type="InterPro" id="IPR000587">
    <property type="entry name" value="Creatinase_N"/>
</dbReference>
<dbReference type="InterPro" id="IPR050659">
    <property type="entry name" value="Peptidase_M24B"/>
</dbReference>
<sequence length="437" mass="48482">MCRRSMRNGLVRSRRIGPAAGLSRLYFKLESLNPTGGRLFSTAVELPPKPVLLPMKVRFHMTLAGRSLNLNSCRERQQRFAEVLQQRDADLAILTRPEHVYYFTGFRTHPLLQAIVAITSGGSTTLCAPNEAPESVAADEIVTYEAQWRCTLRQDQLAAALAVLKSAWPRRTHRGKLAVEGSNQALWLFGWIDHSGASVIDIDPDLWMLRRCKDADELDLIRRAIDCAEAMYRVASEIIVPGITEIEVYNQLHAEGVNAAGEPLTSFGNDFQCGSPGGLPRSRPIEAGELYILDLAPGYRGYCADMCRTICVGTHPTDEQRHAWEAIFDVLKMVEQTVRPGVSAAQLDRDAQQLLAAAIPKGCFHHLGHGFGLSPHEAPHLNAAWDDFFQSGDVFTAEPGLYAPSLKAGIRLEQNYLVTENGVERLTSFPLELVQRR</sequence>